<sequence length="153" mass="17953">MEGSAHYWFKAWKEKAKNRSWEGLKEAVVVRFGERKRGTIFDRVATNKQSRTAECPSIEHGRTARTERGNRSAGTARNRPVETERNRSDRAERARTTYWVLKRTSETIHNRFAGIERARTTDWVSERTLETERERMSRSERERSTVGPGRKRA</sequence>
<feature type="region of interest" description="Disordered" evidence="1">
    <location>
        <begin position="125"/>
        <end position="153"/>
    </location>
</feature>
<organism evidence="2 3">
    <name type="scientific">Vigna mungo</name>
    <name type="common">Black gram</name>
    <name type="synonym">Phaseolus mungo</name>
    <dbReference type="NCBI Taxonomy" id="3915"/>
    <lineage>
        <taxon>Eukaryota</taxon>
        <taxon>Viridiplantae</taxon>
        <taxon>Streptophyta</taxon>
        <taxon>Embryophyta</taxon>
        <taxon>Tracheophyta</taxon>
        <taxon>Spermatophyta</taxon>
        <taxon>Magnoliopsida</taxon>
        <taxon>eudicotyledons</taxon>
        <taxon>Gunneridae</taxon>
        <taxon>Pentapetalae</taxon>
        <taxon>rosids</taxon>
        <taxon>fabids</taxon>
        <taxon>Fabales</taxon>
        <taxon>Fabaceae</taxon>
        <taxon>Papilionoideae</taxon>
        <taxon>50 kb inversion clade</taxon>
        <taxon>NPAAA clade</taxon>
        <taxon>indigoferoid/millettioid clade</taxon>
        <taxon>Phaseoleae</taxon>
        <taxon>Vigna</taxon>
    </lineage>
</organism>
<feature type="compositionally biased region" description="Basic and acidic residues" evidence="1">
    <location>
        <begin position="125"/>
        <end position="144"/>
    </location>
</feature>
<evidence type="ECO:0008006" key="4">
    <source>
        <dbReference type="Google" id="ProtNLM"/>
    </source>
</evidence>
<feature type="compositionally biased region" description="Basic and acidic residues" evidence="1">
    <location>
        <begin position="79"/>
        <end position="92"/>
    </location>
</feature>
<dbReference type="Proteomes" id="UP001374535">
    <property type="component" value="Chromosome 5"/>
</dbReference>
<name>A0AAQ3S1I2_VIGMU</name>
<gene>
    <name evidence="2" type="ORF">V8G54_016594</name>
</gene>
<evidence type="ECO:0000313" key="3">
    <source>
        <dbReference type="Proteomes" id="UP001374535"/>
    </source>
</evidence>
<evidence type="ECO:0000313" key="2">
    <source>
        <dbReference type="EMBL" id="WVZ12064.1"/>
    </source>
</evidence>
<feature type="non-terminal residue" evidence="2">
    <location>
        <position position="153"/>
    </location>
</feature>
<keyword evidence="3" id="KW-1185">Reference proteome</keyword>
<reference evidence="2 3" key="1">
    <citation type="journal article" date="2023" name="Life. Sci Alliance">
        <title>Evolutionary insights into 3D genome organization and epigenetic landscape of Vigna mungo.</title>
        <authorList>
            <person name="Junaid A."/>
            <person name="Singh B."/>
            <person name="Bhatia S."/>
        </authorList>
    </citation>
    <scope>NUCLEOTIDE SEQUENCE [LARGE SCALE GENOMIC DNA]</scope>
    <source>
        <strain evidence="2">Urdbean</strain>
    </source>
</reference>
<dbReference type="AlphaFoldDB" id="A0AAQ3S1I2"/>
<protein>
    <recommendedName>
        <fullName evidence="4">Retrotransposon gag domain-containing protein</fullName>
    </recommendedName>
</protein>
<evidence type="ECO:0000256" key="1">
    <source>
        <dbReference type="SAM" id="MobiDB-lite"/>
    </source>
</evidence>
<dbReference type="EMBL" id="CP144696">
    <property type="protein sequence ID" value="WVZ12064.1"/>
    <property type="molecule type" value="Genomic_DNA"/>
</dbReference>
<accession>A0AAQ3S1I2</accession>
<feature type="compositionally biased region" description="Basic and acidic residues" evidence="1">
    <location>
        <begin position="57"/>
        <end position="70"/>
    </location>
</feature>
<proteinExistence type="predicted"/>
<feature type="region of interest" description="Disordered" evidence="1">
    <location>
        <begin position="51"/>
        <end position="92"/>
    </location>
</feature>